<dbReference type="RefSeq" id="WP_278639974.1">
    <property type="nucleotide sequence ID" value="NZ_JAGZMZ010000008.1"/>
</dbReference>
<name>A0A942W8V5_9FIRM</name>
<dbReference type="EMBL" id="JAGZMZ010000008">
    <property type="protein sequence ID" value="MBS4883999.1"/>
    <property type="molecule type" value="Genomic_DNA"/>
</dbReference>
<dbReference type="Proteomes" id="UP000753219">
    <property type="component" value="Unassembled WGS sequence"/>
</dbReference>
<sequence>MCNLSQGWFDDGRADGLADGRIMGIAETVSKLMKINNMKIENVMDMLEIAENIRPAVVEVKLFKQPKPKK</sequence>
<dbReference type="AlphaFoldDB" id="A0A942W8V5"/>
<evidence type="ECO:0000313" key="2">
    <source>
        <dbReference type="Proteomes" id="UP000753219"/>
    </source>
</evidence>
<accession>A0A942W8V5</accession>
<protein>
    <submittedName>
        <fullName evidence="1">Uncharacterized protein</fullName>
    </submittedName>
</protein>
<evidence type="ECO:0000313" key="1">
    <source>
        <dbReference type="EMBL" id="MBS4883999.1"/>
    </source>
</evidence>
<reference evidence="1" key="1">
    <citation type="submission" date="2021-02" db="EMBL/GenBank/DDBJ databases">
        <title>Infant gut strain persistence is associated with maternal origin, phylogeny, and functional potential including surface adhesion and iron acquisition.</title>
        <authorList>
            <person name="Lou Y.C."/>
        </authorList>
    </citation>
    <scope>NUCLEOTIDE SEQUENCE</scope>
    <source>
        <strain evidence="1">L3_108_103G1_dasL3_108_103G1_concoct_2</strain>
    </source>
</reference>
<proteinExistence type="predicted"/>
<organism evidence="1 2">
    <name type="scientific">Amedibacillus dolichus</name>
    <dbReference type="NCBI Taxonomy" id="31971"/>
    <lineage>
        <taxon>Bacteria</taxon>
        <taxon>Bacillati</taxon>
        <taxon>Bacillota</taxon>
        <taxon>Erysipelotrichia</taxon>
        <taxon>Erysipelotrichales</taxon>
        <taxon>Erysipelotrichaceae</taxon>
        <taxon>Amedibacillus</taxon>
    </lineage>
</organism>
<comment type="caution">
    <text evidence="1">The sequence shown here is derived from an EMBL/GenBank/DDBJ whole genome shotgun (WGS) entry which is preliminary data.</text>
</comment>
<gene>
    <name evidence="1" type="ORF">KHZ85_04460</name>
</gene>